<proteinExistence type="inferred from homology"/>
<keyword evidence="5" id="KW-0479">Metal-binding</keyword>
<keyword evidence="6" id="KW-0274">FAD</keyword>
<evidence type="ECO:0000256" key="10">
    <source>
        <dbReference type="ARBA" id="ARBA00034078"/>
    </source>
</evidence>
<comment type="similarity">
    <text evidence="1">Belongs to the PyrK family.</text>
</comment>
<dbReference type="Proteomes" id="UP001314903">
    <property type="component" value="Unassembled WGS sequence"/>
</dbReference>
<feature type="domain" description="FAD-binding FR-type" evidence="11">
    <location>
        <begin position="1"/>
        <end position="91"/>
    </location>
</feature>
<dbReference type="PROSITE" id="PS51384">
    <property type="entry name" value="FAD_FR"/>
    <property type="match status" value="1"/>
</dbReference>
<dbReference type="InterPro" id="IPR017927">
    <property type="entry name" value="FAD-bd_FR_type"/>
</dbReference>
<evidence type="ECO:0000256" key="9">
    <source>
        <dbReference type="ARBA" id="ARBA00023014"/>
    </source>
</evidence>
<protein>
    <submittedName>
        <fullName evidence="12">Dihydroorotate dehydrogenase electron transfer subunit</fullName>
    </submittedName>
</protein>
<evidence type="ECO:0000256" key="5">
    <source>
        <dbReference type="ARBA" id="ARBA00022723"/>
    </source>
</evidence>
<dbReference type="InterPro" id="IPR037117">
    <property type="entry name" value="Dihydroorotate_DH_ele_sf"/>
</dbReference>
<dbReference type="RefSeq" id="WP_209661012.1">
    <property type="nucleotide sequence ID" value="NZ_JAGGLI010000018.1"/>
</dbReference>
<evidence type="ECO:0000256" key="3">
    <source>
        <dbReference type="ARBA" id="ARBA00022630"/>
    </source>
</evidence>
<dbReference type="EMBL" id="JAGGLI010000018">
    <property type="protein sequence ID" value="MBP2027955.1"/>
    <property type="molecule type" value="Genomic_DNA"/>
</dbReference>
<evidence type="ECO:0000313" key="12">
    <source>
        <dbReference type="EMBL" id="MBP2027955.1"/>
    </source>
</evidence>
<evidence type="ECO:0000259" key="11">
    <source>
        <dbReference type="PROSITE" id="PS51384"/>
    </source>
</evidence>
<keyword evidence="9" id="KW-0411">Iron-sulfur</keyword>
<evidence type="ECO:0000256" key="4">
    <source>
        <dbReference type="ARBA" id="ARBA00022714"/>
    </source>
</evidence>
<dbReference type="SUPFAM" id="SSF63380">
    <property type="entry name" value="Riboflavin synthase domain-like"/>
    <property type="match status" value="1"/>
</dbReference>
<keyword evidence="13" id="KW-1185">Reference proteome</keyword>
<evidence type="ECO:0000256" key="2">
    <source>
        <dbReference type="ARBA" id="ARBA00022448"/>
    </source>
</evidence>
<comment type="cofactor">
    <cofactor evidence="10">
        <name>[2Fe-2S] cluster</name>
        <dbReference type="ChEBI" id="CHEBI:190135"/>
    </cofactor>
</comment>
<dbReference type="InterPro" id="IPR019480">
    <property type="entry name" value="Dihydroorotate_DH_Fe-S-bd"/>
</dbReference>
<dbReference type="InterPro" id="IPR039261">
    <property type="entry name" value="FNR_nucleotide-bd"/>
</dbReference>
<keyword evidence="4" id="KW-0001">2Fe-2S</keyword>
<keyword evidence="8" id="KW-0408">Iron</keyword>
<evidence type="ECO:0000256" key="1">
    <source>
        <dbReference type="ARBA" id="ARBA00006422"/>
    </source>
</evidence>
<dbReference type="InterPro" id="IPR017938">
    <property type="entry name" value="Riboflavin_synthase-like_b-brl"/>
</dbReference>
<dbReference type="SUPFAM" id="SSF52343">
    <property type="entry name" value="Ferredoxin reductase-like, C-terminal NADP-linked domain"/>
    <property type="match status" value="1"/>
</dbReference>
<keyword evidence="2" id="KW-0813">Transport</keyword>
<sequence>MYKIAFNKKIGIDFYIMRIEGNFEGSPGQFYMLRSEDSFMTLSRPISIYDIGDNYIEFMYKTVGKGTQYFSKMQRGDSITLYGPYGNGFPVDEYIDKKVALVGGGMGIAPLMYLAKKLNNPDIYLGMRKEAMSPEQMREIGESYSRYGATYFNIGNDMTEKIDLSKYDAVMTCGPEILMKKVKNLNKNTYVSLEKHMGCAVGACLSCTCDVNGKRVRVCKEGPVFRGSEVDFKDED</sequence>
<evidence type="ECO:0000256" key="8">
    <source>
        <dbReference type="ARBA" id="ARBA00023004"/>
    </source>
</evidence>
<gene>
    <name evidence="12" type="ORF">J2Z35_001753</name>
</gene>
<dbReference type="PANTHER" id="PTHR43513">
    <property type="entry name" value="DIHYDROOROTATE DEHYDROGENASE B (NAD(+)), ELECTRON TRANSFER SUBUNIT"/>
    <property type="match status" value="1"/>
</dbReference>
<dbReference type="InterPro" id="IPR012165">
    <property type="entry name" value="Cyt_c3_hydrogenase_gsu"/>
</dbReference>
<name>A0ABS4KJJ0_9FIRM</name>
<keyword evidence="3" id="KW-0285">Flavoprotein</keyword>
<dbReference type="PIRSF" id="PIRSF006816">
    <property type="entry name" value="Cyc3_hyd_g"/>
    <property type="match status" value="1"/>
</dbReference>
<dbReference type="Pfam" id="PF10418">
    <property type="entry name" value="DHODB_Fe-S_bind"/>
    <property type="match status" value="1"/>
</dbReference>
<evidence type="ECO:0000313" key="13">
    <source>
        <dbReference type="Proteomes" id="UP001314903"/>
    </source>
</evidence>
<dbReference type="NCBIfam" id="NF000798">
    <property type="entry name" value="PRK00054.1-3"/>
    <property type="match status" value="1"/>
</dbReference>
<comment type="caution">
    <text evidence="12">The sequence shown here is derived from an EMBL/GenBank/DDBJ whole genome shotgun (WGS) entry which is preliminary data.</text>
</comment>
<dbReference type="Gene3D" id="2.40.30.10">
    <property type="entry name" value="Translation factors"/>
    <property type="match status" value="1"/>
</dbReference>
<reference evidence="12 13" key="1">
    <citation type="submission" date="2021-03" db="EMBL/GenBank/DDBJ databases">
        <title>Genomic Encyclopedia of Type Strains, Phase IV (KMG-IV): sequencing the most valuable type-strain genomes for metagenomic binning, comparative biology and taxonomic classification.</title>
        <authorList>
            <person name="Goeker M."/>
        </authorList>
    </citation>
    <scope>NUCLEOTIDE SEQUENCE [LARGE SCALE GENOMIC DNA]</scope>
    <source>
        <strain evidence="12 13">DSM 27512</strain>
    </source>
</reference>
<accession>A0ABS4KJJ0</accession>
<dbReference type="PANTHER" id="PTHR43513:SF3">
    <property type="entry name" value="DIHYDROOROTATE DEHYDROGENASE B (NAD(+)), ELECTRON TRANSFER SUBUNIT-RELATED"/>
    <property type="match status" value="1"/>
</dbReference>
<dbReference type="Gene3D" id="2.10.240.10">
    <property type="entry name" value="Dihydroorotate dehydrogenase, electron transfer subunit"/>
    <property type="match status" value="1"/>
</dbReference>
<dbReference type="InterPro" id="IPR050353">
    <property type="entry name" value="PyrK_electron_transfer"/>
</dbReference>
<dbReference type="Gene3D" id="3.40.50.80">
    <property type="entry name" value="Nucleotide-binding domain of ferredoxin-NADP reductase (FNR) module"/>
    <property type="match status" value="1"/>
</dbReference>
<evidence type="ECO:0000256" key="6">
    <source>
        <dbReference type="ARBA" id="ARBA00022827"/>
    </source>
</evidence>
<evidence type="ECO:0000256" key="7">
    <source>
        <dbReference type="ARBA" id="ARBA00022982"/>
    </source>
</evidence>
<keyword evidence="7" id="KW-0249">Electron transport</keyword>
<dbReference type="CDD" id="cd06218">
    <property type="entry name" value="DHOD_e_trans"/>
    <property type="match status" value="1"/>
</dbReference>
<organism evidence="12 13">
    <name type="scientific">Acetoanaerobium pronyense</name>
    <dbReference type="NCBI Taxonomy" id="1482736"/>
    <lineage>
        <taxon>Bacteria</taxon>
        <taxon>Bacillati</taxon>
        <taxon>Bacillota</taxon>
        <taxon>Clostridia</taxon>
        <taxon>Peptostreptococcales</taxon>
        <taxon>Filifactoraceae</taxon>
        <taxon>Acetoanaerobium</taxon>
    </lineage>
</organism>